<keyword evidence="3 9" id="KW-0808">Transferase</keyword>
<feature type="transmembrane region" description="Helical" evidence="7">
    <location>
        <begin position="12"/>
        <end position="31"/>
    </location>
</feature>
<dbReference type="AlphaFoldDB" id="A0A4R9LYB1"/>
<keyword evidence="4 7" id="KW-0812">Transmembrane</keyword>
<evidence type="ECO:0000256" key="5">
    <source>
        <dbReference type="ARBA" id="ARBA00022989"/>
    </source>
</evidence>
<comment type="similarity">
    <text evidence="2">Belongs to the bacterial sugar transferase family.</text>
</comment>
<dbReference type="RefSeq" id="WP_135761274.1">
    <property type="nucleotide sequence ID" value="NZ_RQHW01000047.1"/>
</dbReference>
<evidence type="ECO:0000256" key="2">
    <source>
        <dbReference type="ARBA" id="ARBA00006464"/>
    </source>
</evidence>
<keyword evidence="5 7" id="KW-1133">Transmembrane helix</keyword>
<feature type="transmembrane region" description="Helical" evidence="7">
    <location>
        <begin position="287"/>
        <end position="308"/>
    </location>
</feature>
<dbReference type="Pfam" id="PF13727">
    <property type="entry name" value="CoA_binding_3"/>
    <property type="match status" value="1"/>
</dbReference>
<dbReference type="GO" id="GO:0016020">
    <property type="term" value="C:membrane"/>
    <property type="evidence" value="ECO:0007669"/>
    <property type="project" value="UniProtKB-SubCell"/>
</dbReference>
<evidence type="ECO:0000256" key="6">
    <source>
        <dbReference type="ARBA" id="ARBA00023136"/>
    </source>
</evidence>
<dbReference type="GO" id="GO:0089702">
    <property type="term" value="F:undecaprenyl-phosphate glucose phosphotransferase activity"/>
    <property type="evidence" value="ECO:0007669"/>
    <property type="project" value="UniProtKB-EC"/>
</dbReference>
<comment type="caution">
    <text evidence="9">The sequence shown here is derived from an EMBL/GenBank/DDBJ whole genome shotgun (WGS) entry which is preliminary data.</text>
</comment>
<dbReference type="NCBIfam" id="TIGR03025">
    <property type="entry name" value="EPS_sugtrans"/>
    <property type="match status" value="1"/>
</dbReference>
<dbReference type="Gene3D" id="3.40.50.720">
    <property type="entry name" value="NAD(P)-binding Rossmann-like Domain"/>
    <property type="match status" value="1"/>
</dbReference>
<keyword evidence="6 7" id="KW-0472">Membrane</keyword>
<dbReference type="Proteomes" id="UP000298058">
    <property type="component" value="Unassembled WGS sequence"/>
</dbReference>
<protein>
    <submittedName>
        <fullName evidence="9">Undecaprenyl-phosphate glucose phosphotransferase</fullName>
        <ecNumber evidence="9">2.7.8.31</ecNumber>
    </submittedName>
</protein>
<dbReference type="InterPro" id="IPR017475">
    <property type="entry name" value="EPS_sugar_tfrase"/>
</dbReference>
<accession>A0A4R9LYB1</accession>
<evidence type="ECO:0000313" key="10">
    <source>
        <dbReference type="Proteomes" id="UP000298058"/>
    </source>
</evidence>
<feature type="transmembrane region" description="Helical" evidence="7">
    <location>
        <begin position="84"/>
        <end position="104"/>
    </location>
</feature>
<name>A0A4R9LYB1_9LEPT</name>
<keyword evidence="10" id="KW-1185">Reference proteome</keyword>
<organism evidence="9 10">
    <name type="scientific">Leptospira idonii</name>
    <dbReference type="NCBI Taxonomy" id="1193500"/>
    <lineage>
        <taxon>Bacteria</taxon>
        <taxon>Pseudomonadati</taxon>
        <taxon>Spirochaetota</taxon>
        <taxon>Spirochaetia</taxon>
        <taxon>Leptospirales</taxon>
        <taxon>Leptospiraceae</taxon>
        <taxon>Leptospira</taxon>
    </lineage>
</organism>
<dbReference type="NCBIfam" id="TIGR03023">
    <property type="entry name" value="WcaJ_sugtrans"/>
    <property type="match status" value="1"/>
</dbReference>
<comment type="subcellular location">
    <subcellularLocation>
        <location evidence="1">Membrane</location>
        <topology evidence="1">Multi-pass membrane protein</topology>
    </subcellularLocation>
</comment>
<evidence type="ECO:0000259" key="8">
    <source>
        <dbReference type="Pfam" id="PF02397"/>
    </source>
</evidence>
<feature type="domain" description="Bacterial sugar transferase" evidence="8">
    <location>
        <begin position="282"/>
        <end position="463"/>
    </location>
</feature>
<dbReference type="PANTHER" id="PTHR30576">
    <property type="entry name" value="COLANIC BIOSYNTHESIS UDP-GLUCOSE LIPID CARRIER TRANSFERASE"/>
    <property type="match status" value="1"/>
</dbReference>
<feature type="transmembrane region" description="Helical" evidence="7">
    <location>
        <begin position="51"/>
        <end position="72"/>
    </location>
</feature>
<dbReference type="InterPro" id="IPR003362">
    <property type="entry name" value="Bact_transf"/>
</dbReference>
<evidence type="ECO:0000256" key="4">
    <source>
        <dbReference type="ARBA" id="ARBA00022692"/>
    </source>
</evidence>
<feature type="transmembrane region" description="Helical" evidence="7">
    <location>
        <begin position="110"/>
        <end position="133"/>
    </location>
</feature>
<evidence type="ECO:0000256" key="1">
    <source>
        <dbReference type="ARBA" id="ARBA00004141"/>
    </source>
</evidence>
<dbReference type="PANTHER" id="PTHR30576:SF0">
    <property type="entry name" value="UNDECAPRENYL-PHOSPHATE N-ACETYLGALACTOSAMINYL 1-PHOSPHATE TRANSFERASE-RELATED"/>
    <property type="match status" value="1"/>
</dbReference>
<dbReference type="InterPro" id="IPR017473">
    <property type="entry name" value="Undecaprenyl-P_gluc_Ptfrase"/>
</dbReference>
<reference evidence="9" key="1">
    <citation type="journal article" date="2019" name="PLoS Negl. Trop. Dis.">
        <title>Revisiting the worldwide diversity of Leptospira species in the environment.</title>
        <authorList>
            <person name="Vincent A.T."/>
            <person name="Schiettekatte O."/>
            <person name="Bourhy P."/>
            <person name="Veyrier F.J."/>
            <person name="Picardeau M."/>
        </authorList>
    </citation>
    <scope>NUCLEOTIDE SEQUENCE [LARGE SCALE GENOMIC DNA]</scope>
    <source>
        <strain evidence="9">201300427</strain>
    </source>
</reference>
<evidence type="ECO:0000313" key="9">
    <source>
        <dbReference type="EMBL" id="TGN18591.1"/>
    </source>
</evidence>
<dbReference type="EMBL" id="RQHW01000047">
    <property type="protein sequence ID" value="TGN18591.1"/>
    <property type="molecule type" value="Genomic_DNA"/>
</dbReference>
<dbReference type="OrthoDB" id="9808602at2"/>
<evidence type="ECO:0000256" key="7">
    <source>
        <dbReference type="SAM" id="Phobius"/>
    </source>
</evidence>
<dbReference type="Pfam" id="PF02397">
    <property type="entry name" value="Bac_transf"/>
    <property type="match status" value="1"/>
</dbReference>
<dbReference type="EC" id="2.7.8.31" evidence="9"/>
<sequence length="469" mass="53823">MLKERSQSFKLLFLFTDLLIAMISFSLAFGIRYFLQDDSDFQRQVIDVRSYFILGIVLGISQTISFLSIDLYHPRRGLSLTDELFGIISGVLLNLVIVLALLFFFRGESFSRLVVGYFAITTILLTCVAHLLLRSLLQVLRSKGYNLRSVLILGTGKSALNFAKTIRRHSIYGYVVSGFVSGAKTIENEGESPAPIVTQFKNLEDYVKENEVDLIVYALSHEEGDFLKEAIDISDYHGIDLKVIPSYEEIITAKGRVEILDGFPVISIRNIPLRLGYNRVLKRTFDILFSLFFILLFSPFYILIALLVKLSSKGPVFYRQDRIGLDNKVFGMMKFRSMVVQEKQQSDTIWTTKDDPRVTKIGSILRKLSLDETPQFFNVLLGDMSVVGPRPERPFYVEKFQTEHHQYMRRHAAKAGITGWAQIQGFRGDTSIEKRIEADIYYIENWSLLFDIKIILLTPWKTLMDRNAY</sequence>
<proteinExistence type="inferred from homology"/>
<gene>
    <name evidence="9" type="ORF">EHS15_14510</name>
</gene>
<evidence type="ECO:0000256" key="3">
    <source>
        <dbReference type="ARBA" id="ARBA00022679"/>
    </source>
</evidence>